<name>A0ABW7SE93_9ACTN</name>
<reference evidence="1 2" key="1">
    <citation type="submission" date="2024-10" db="EMBL/GenBank/DDBJ databases">
        <title>The Natural Products Discovery Center: Release of the First 8490 Sequenced Strains for Exploring Actinobacteria Biosynthetic Diversity.</title>
        <authorList>
            <person name="Kalkreuter E."/>
            <person name="Kautsar S.A."/>
            <person name="Yang D."/>
            <person name="Bader C.D."/>
            <person name="Teijaro C.N."/>
            <person name="Fluegel L."/>
            <person name="Davis C.M."/>
            <person name="Simpson J.R."/>
            <person name="Lauterbach L."/>
            <person name="Steele A.D."/>
            <person name="Gui C."/>
            <person name="Meng S."/>
            <person name="Li G."/>
            <person name="Viehrig K."/>
            <person name="Ye F."/>
            <person name="Su P."/>
            <person name="Kiefer A.F."/>
            <person name="Nichols A."/>
            <person name="Cepeda A.J."/>
            <person name="Yan W."/>
            <person name="Fan B."/>
            <person name="Jiang Y."/>
            <person name="Adhikari A."/>
            <person name="Zheng C.-J."/>
            <person name="Schuster L."/>
            <person name="Cowan T.M."/>
            <person name="Smanski M.J."/>
            <person name="Chevrette M.G."/>
            <person name="De Carvalho L.P.S."/>
            <person name="Shen B."/>
        </authorList>
    </citation>
    <scope>NUCLEOTIDE SEQUENCE [LARGE SCALE GENOMIC DNA]</scope>
    <source>
        <strain evidence="1 2">NPDC021253</strain>
    </source>
</reference>
<comment type="caution">
    <text evidence="1">The sequence shown here is derived from an EMBL/GenBank/DDBJ whole genome shotgun (WGS) entry which is preliminary data.</text>
</comment>
<dbReference type="Gene3D" id="3.40.50.1240">
    <property type="entry name" value="Phosphoglycerate mutase-like"/>
    <property type="match status" value="1"/>
</dbReference>
<sequence length="113" mass="13453">MLHDWRLRECDYGELNGLPAAELHERRSRYLDRPYPGGESWRQAVHRVGRFLDDLSLRWAGRRVLVIGHVATRWGLDHWISGARLEDLVDADFAWSEGWEYRMEEPQDPRDRP</sequence>
<dbReference type="SUPFAM" id="SSF53254">
    <property type="entry name" value="Phosphoglycerate mutase-like"/>
    <property type="match status" value="1"/>
</dbReference>
<gene>
    <name evidence="1" type="ORF">ACH4OY_04740</name>
</gene>
<dbReference type="InterPro" id="IPR013078">
    <property type="entry name" value="His_Pase_superF_clade-1"/>
</dbReference>
<dbReference type="Proteomes" id="UP001611075">
    <property type="component" value="Unassembled WGS sequence"/>
</dbReference>
<dbReference type="InterPro" id="IPR029033">
    <property type="entry name" value="His_PPase_superfam"/>
</dbReference>
<evidence type="ECO:0000313" key="2">
    <source>
        <dbReference type="Proteomes" id="UP001611075"/>
    </source>
</evidence>
<accession>A0ABW7SE93</accession>
<dbReference type="RefSeq" id="WP_396676846.1">
    <property type="nucleotide sequence ID" value="NZ_JBIRPU010000002.1"/>
</dbReference>
<dbReference type="EMBL" id="JBIRPU010000002">
    <property type="protein sequence ID" value="MFI0791999.1"/>
    <property type="molecule type" value="Genomic_DNA"/>
</dbReference>
<proteinExistence type="predicted"/>
<evidence type="ECO:0000313" key="1">
    <source>
        <dbReference type="EMBL" id="MFI0791999.1"/>
    </source>
</evidence>
<organism evidence="1 2">
    <name type="scientific">Micromonospora rubida</name>
    <dbReference type="NCBI Taxonomy" id="2697657"/>
    <lineage>
        <taxon>Bacteria</taxon>
        <taxon>Bacillati</taxon>
        <taxon>Actinomycetota</taxon>
        <taxon>Actinomycetes</taxon>
        <taxon>Micromonosporales</taxon>
        <taxon>Micromonosporaceae</taxon>
        <taxon>Micromonospora</taxon>
    </lineage>
</organism>
<protein>
    <submittedName>
        <fullName evidence="1">Histidine phosphatase family protein</fullName>
    </submittedName>
</protein>
<dbReference type="Pfam" id="PF00300">
    <property type="entry name" value="His_Phos_1"/>
    <property type="match status" value="1"/>
</dbReference>
<keyword evidence="2" id="KW-1185">Reference proteome</keyword>